<dbReference type="AlphaFoldDB" id="A0A2I1D551"/>
<gene>
    <name evidence="1" type="ORF">P168DRAFT_142975</name>
</gene>
<evidence type="ECO:0000313" key="1">
    <source>
        <dbReference type="EMBL" id="PKY04994.1"/>
    </source>
</evidence>
<protein>
    <submittedName>
        <fullName evidence="1">Uncharacterized protein</fullName>
    </submittedName>
</protein>
<sequence length="128" mass="14426">MHHSFLFGAASLPVPGPIWKLALYILWSFILFDLLHQHHQFFFPLLLLCFSLSPDTFSVNRPPFYLSAALDLESLIFDFCLTFPCARLHATAALPALIGSQLEDFQSSVCLGFHTSVRPPRELFNTTG</sequence>
<dbReference type="Proteomes" id="UP000234254">
    <property type="component" value="Unassembled WGS sequence"/>
</dbReference>
<proteinExistence type="predicted"/>
<comment type="caution">
    <text evidence="1">The sequence shown here is derived from an EMBL/GenBank/DDBJ whole genome shotgun (WGS) entry which is preliminary data.</text>
</comment>
<dbReference type="RefSeq" id="XP_024693588.1">
    <property type="nucleotide sequence ID" value="XM_024832765.1"/>
</dbReference>
<accession>A0A2I1D551</accession>
<name>A0A2I1D551_ASPC2</name>
<dbReference type="VEuPathDB" id="FungiDB:P168DRAFT_142975"/>
<dbReference type="GeneID" id="36540287"/>
<evidence type="ECO:0000313" key="2">
    <source>
        <dbReference type="Proteomes" id="UP000234254"/>
    </source>
</evidence>
<keyword evidence="2" id="KW-1185">Reference proteome</keyword>
<organism evidence="1 2">
    <name type="scientific">Aspergillus campestris (strain IBT 28561)</name>
    <dbReference type="NCBI Taxonomy" id="1392248"/>
    <lineage>
        <taxon>Eukaryota</taxon>
        <taxon>Fungi</taxon>
        <taxon>Dikarya</taxon>
        <taxon>Ascomycota</taxon>
        <taxon>Pezizomycotina</taxon>
        <taxon>Eurotiomycetes</taxon>
        <taxon>Eurotiomycetidae</taxon>
        <taxon>Eurotiales</taxon>
        <taxon>Aspergillaceae</taxon>
        <taxon>Aspergillus</taxon>
        <taxon>Aspergillus subgen. Circumdati</taxon>
    </lineage>
</organism>
<reference evidence="1" key="1">
    <citation type="submission" date="2016-12" db="EMBL/GenBank/DDBJ databases">
        <title>The genomes of Aspergillus section Nigri reveals drivers in fungal speciation.</title>
        <authorList>
            <consortium name="DOE Joint Genome Institute"/>
            <person name="Vesth T.C."/>
            <person name="Nybo J."/>
            <person name="Theobald S."/>
            <person name="Brandl J."/>
            <person name="Frisvad J.C."/>
            <person name="Nielsen K.F."/>
            <person name="Lyhne E.K."/>
            <person name="Kogle M.E."/>
            <person name="Kuo A."/>
            <person name="Riley R."/>
            <person name="Clum A."/>
            <person name="Nolan M."/>
            <person name="Lipzen A."/>
            <person name="Salamov A."/>
            <person name="Henrissat B."/>
            <person name="Wiebenga A."/>
            <person name="De vries R.P."/>
            <person name="Grigoriev I.V."/>
            <person name="Mortensen U.H."/>
            <person name="Andersen M.R."/>
            <person name="Baker S.E."/>
        </authorList>
    </citation>
    <scope>NUCLEOTIDE SEQUENCE</scope>
    <source>
        <strain evidence="1">IBT 28561</strain>
    </source>
</reference>
<dbReference type="EMBL" id="MSFM01000005">
    <property type="protein sequence ID" value="PKY04994.1"/>
    <property type="molecule type" value="Genomic_DNA"/>
</dbReference>